<evidence type="ECO:0000313" key="3">
    <source>
        <dbReference type="Proteomes" id="UP000271193"/>
    </source>
</evidence>
<feature type="domain" description="DUF5675" evidence="1">
    <location>
        <begin position="235"/>
        <end position="350"/>
    </location>
</feature>
<proteinExistence type="predicted"/>
<keyword evidence="3" id="KW-1185">Reference proteome</keyword>
<dbReference type="AlphaFoldDB" id="A0A3G6TCD2"/>
<organism evidence="2 3">
    <name type="scientific">Chryseobacterium bernardetii</name>
    <dbReference type="NCBI Taxonomy" id="1241978"/>
    <lineage>
        <taxon>Bacteria</taxon>
        <taxon>Pseudomonadati</taxon>
        <taxon>Bacteroidota</taxon>
        <taxon>Flavobacteriia</taxon>
        <taxon>Flavobacteriales</taxon>
        <taxon>Weeksellaceae</taxon>
        <taxon>Chryseobacterium group</taxon>
        <taxon>Chryseobacterium</taxon>
    </lineage>
</organism>
<gene>
    <name evidence="2" type="ORF">EG339_13310</name>
</gene>
<name>A0A3G6TCD2_9FLAO</name>
<reference evidence="3" key="1">
    <citation type="submission" date="2018-11" db="EMBL/GenBank/DDBJ databases">
        <title>Proposal to divide the Flavobacteriaceae and reorganize its genera based on Amino Acid Identity values calculated from whole genome sequences.</title>
        <authorList>
            <person name="Nicholson A.C."/>
            <person name="Gulvik C.A."/>
            <person name="Whitney A.M."/>
            <person name="Humrighouse B.W."/>
            <person name="Bell M."/>
            <person name="Holmes B."/>
            <person name="Steigerwalt A.G."/>
            <person name="Villarma A."/>
            <person name="Sheth M."/>
            <person name="Batra D."/>
            <person name="Pryor J."/>
            <person name="Bernardet J.-F."/>
            <person name="Hugo C."/>
            <person name="Kampfer P."/>
            <person name="Newman J."/>
            <person name="McQuiston J.R."/>
        </authorList>
    </citation>
    <scope>NUCLEOTIDE SEQUENCE [LARGE SCALE GENOMIC DNA]</scope>
    <source>
        <strain evidence="3">G0229</strain>
    </source>
</reference>
<sequence length="366" mass="41270">MTIEKLRIQINAIFNRYEINTCLRKLHFLSQIYHETDRLRTAKEYADGVKYDPGKHPDAIKSGNTIKGDGEKYKGRGLMQLTWKNNYKIYKSYSGIDVVTNFQNVSDILSNACESAGWYWKQGKILSVGTRWKGPADAPSYIKIHKPDYPKNTITWEDNGKKKEYGTVNMGLIADDDKVDLISYLVNGGANGLQERRTYVITLKTLFEYPQKCINKAQASPTPSNGPASSVTIRLVRKWQTKKSTIGEFTIDNTQIKGFILEEKGPDTTDSGKEQRVPIGTYNLEWHSGTKIKKELKLFNDVVSKDRAILIHSGNTADDTEGCLLPGTTKSTDFVGGSKDKLKEIFTYVEEIGIKNAKIIITQAYE</sequence>
<evidence type="ECO:0000313" key="2">
    <source>
        <dbReference type="EMBL" id="AZB25489.1"/>
    </source>
</evidence>
<dbReference type="InterPro" id="IPR023346">
    <property type="entry name" value="Lysozyme-like_dom_sf"/>
</dbReference>
<dbReference type="Gene3D" id="1.10.530.10">
    <property type="match status" value="1"/>
</dbReference>
<dbReference type="InterPro" id="IPR043732">
    <property type="entry name" value="DUF5675"/>
</dbReference>
<evidence type="ECO:0000259" key="1">
    <source>
        <dbReference type="Pfam" id="PF18925"/>
    </source>
</evidence>
<protein>
    <recommendedName>
        <fullName evidence="1">DUF5675 domain-containing protein</fullName>
    </recommendedName>
</protein>
<dbReference type="KEGG" id="cben:EG339_13310"/>
<dbReference type="Pfam" id="PF18925">
    <property type="entry name" value="DUF5675"/>
    <property type="match status" value="1"/>
</dbReference>
<dbReference type="EMBL" id="CP033932">
    <property type="protein sequence ID" value="AZB25489.1"/>
    <property type="molecule type" value="Genomic_DNA"/>
</dbReference>
<dbReference type="Proteomes" id="UP000271193">
    <property type="component" value="Chromosome"/>
</dbReference>
<dbReference type="SUPFAM" id="SSF53955">
    <property type="entry name" value="Lysozyme-like"/>
    <property type="match status" value="1"/>
</dbReference>
<accession>A0A3G6TCD2</accession>